<dbReference type="AlphaFoldDB" id="A0A930U6D7"/>
<dbReference type="EMBL" id="JADHEC010000005">
    <property type="protein sequence ID" value="MBF2707738.1"/>
    <property type="molecule type" value="Genomic_DNA"/>
</dbReference>
<sequence>MTFFLPITLDFDIITVQNPINFNPYKQDKLAYILHKISSIPASNKNLDIVDGFVPLYSKALQEVVGNYKQYLDYAIAVGIIERTKSYEIGGHSKSCRFTAQYQGKLIPYTATDFSLIQNLRLYQKRQEKTVIKHDYLTNWFNPKLKIDYKKVVGFLEEEWQLKNDNKNLWDMDASRQKFKSPYLQQLCSKLAAEYITRGEYNLKIDDNVHRFHSNLTNMRGLVRNALTYDGQNLVAVDIKNSQPYFSTLLLDENFWKVNSDSKKDLFRKKSYSNVDPQVSCSSCQRNSKAFKTNKILKLENIKHNIKQTSIIMLGENMAALTNKGLKEDKNRFVDLVAAGALYEYLETAFKRDLNMLNVTRNTAKIAVLQAFFSDNRFIGTKQAAPKKLFSKLFPSVYKVYAAIKRKDKTLLAILLQNIESHFIVEVIARRIAKEYPKLPIFTIHDSIVTTVGNEQLVIDIMNDELTKGVGKAPKLKLEYWNPELIDDYLNDLKVRAGVRSA</sequence>
<evidence type="ECO:0000313" key="2">
    <source>
        <dbReference type="Proteomes" id="UP000646211"/>
    </source>
</evidence>
<organism evidence="1 2">
    <name type="scientific">Flavobacterium soyangense</name>
    <dbReference type="NCBI Taxonomy" id="2023265"/>
    <lineage>
        <taxon>Bacteria</taxon>
        <taxon>Pseudomonadati</taxon>
        <taxon>Bacteroidota</taxon>
        <taxon>Flavobacteriia</taxon>
        <taxon>Flavobacteriales</taxon>
        <taxon>Flavobacteriaceae</taxon>
        <taxon>Flavobacterium</taxon>
    </lineage>
</organism>
<name>A0A930U6D7_9FLAO</name>
<dbReference type="Proteomes" id="UP000646211">
    <property type="component" value="Unassembled WGS sequence"/>
</dbReference>
<comment type="caution">
    <text evidence="1">The sequence shown here is derived from an EMBL/GenBank/DDBJ whole genome shotgun (WGS) entry which is preliminary data.</text>
</comment>
<accession>A0A930U6D7</accession>
<proteinExistence type="predicted"/>
<evidence type="ECO:0000313" key="1">
    <source>
        <dbReference type="EMBL" id="MBF2707738.1"/>
    </source>
</evidence>
<reference evidence="1" key="1">
    <citation type="submission" date="2020-11" db="EMBL/GenBank/DDBJ databases">
        <title>Genome of Flavobacterium soyangense.</title>
        <authorList>
            <person name="Liu Q."/>
            <person name="Xin Y.-H."/>
        </authorList>
    </citation>
    <scope>NUCLEOTIDE SEQUENCE</scope>
    <source>
        <strain evidence="1">CGMCC 1.13493</strain>
    </source>
</reference>
<dbReference type="RefSeq" id="WP_194311000.1">
    <property type="nucleotide sequence ID" value="NZ_JADHEC010000005.1"/>
</dbReference>
<keyword evidence="2" id="KW-1185">Reference proteome</keyword>
<gene>
    <name evidence="1" type="ORF">IR213_03915</name>
</gene>
<protein>
    <submittedName>
        <fullName evidence="1">Uncharacterized protein</fullName>
    </submittedName>
</protein>